<feature type="region of interest" description="Disordered" evidence="1">
    <location>
        <begin position="110"/>
        <end position="134"/>
    </location>
</feature>
<feature type="non-terminal residue" evidence="2">
    <location>
        <position position="1"/>
    </location>
</feature>
<keyword evidence="3" id="KW-1185">Reference proteome</keyword>
<feature type="non-terminal residue" evidence="2">
    <location>
        <position position="134"/>
    </location>
</feature>
<feature type="region of interest" description="Disordered" evidence="1">
    <location>
        <begin position="1"/>
        <end position="45"/>
    </location>
</feature>
<proteinExistence type="predicted"/>
<gene>
    <name evidence="2" type="ORF">SNEC2469_LOCUS34663</name>
</gene>
<dbReference type="Proteomes" id="UP000601435">
    <property type="component" value="Unassembled WGS sequence"/>
</dbReference>
<reference evidence="2" key="1">
    <citation type="submission" date="2021-02" db="EMBL/GenBank/DDBJ databases">
        <authorList>
            <person name="Dougan E. K."/>
            <person name="Rhodes N."/>
            <person name="Thang M."/>
            <person name="Chan C."/>
        </authorList>
    </citation>
    <scope>NUCLEOTIDE SEQUENCE</scope>
</reference>
<evidence type="ECO:0000313" key="2">
    <source>
        <dbReference type="EMBL" id="CAE7942431.1"/>
    </source>
</evidence>
<sequence length="134" mass="15009">DDHIEAKAKAAEKPSLQIARADEDAEVDEAARQEELEKRARRSDVPPAIMEKAKIAQKNRKYGELLQLFAECGENWSECRISSTSSTDDTRAVVGGQTYKRYKDLVSEHGKENADRLRAEKKAKQSALGDAFEN</sequence>
<dbReference type="AlphaFoldDB" id="A0A813CCM2"/>
<organism evidence="2 3">
    <name type="scientific">Symbiodinium necroappetens</name>
    <dbReference type="NCBI Taxonomy" id="1628268"/>
    <lineage>
        <taxon>Eukaryota</taxon>
        <taxon>Sar</taxon>
        <taxon>Alveolata</taxon>
        <taxon>Dinophyceae</taxon>
        <taxon>Suessiales</taxon>
        <taxon>Symbiodiniaceae</taxon>
        <taxon>Symbiodinium</taxon>
    </lineage>
</organism>
<accession>A0A813CCM2</accession>
<protein>
    <submittedName>
        <fullName evidence="2">Uncharacterized protein</fullName>
    </submittedName>
</protein>
<evidence type="ECO:0000313" key="3">
    <source>
        <dbReference type="Proteomes" id="UP000601435"/>
    </source>
</evidence>
<comment type="caution">
    <text evidence="2">The sequence shown here is derived from an EMBL/GenBank/DDBJ whole genome shotgun (WGS) entry which is preliminary data.</text>
</comment>
<feature type="compositionally biased region" description="Basic and acidic residues" evidence="1">
    <location>
        <begin position="1"/>
        <end position="12"/>
    </location>
</feature>
<dbReference type="EMBL" id="CAJNJA010096688">
    <property type="protein sequence ID" value="CAE7942431.1"/>
    <property type="molecule type" value="Genomic_DNA"/>
</dbReference>
<feature type="compositionally biased region" description="Basic and acidic residues" evidence="1">
    <location>
        <begin position="29"/>
        <end position="44"/>
    </location>
</feature>
<evidence type="ECO:0000256" key="1">
    <source>
        <dbReference type="SAM" id="MobiDB-lite"/>
    </source>
</evidence>
<dbReference type="OrthoDB" id="408095at2759"/>
<name>A0A813CCM2_9DINO</name>
<feature type="compositionally biased region" description="Basic and acidic residues" evidence="1">
    <location>
        <begin position="110"/>
        <end position="123"/>
    </location>
</feature>